<dbReference type="RGD" id="1562135">
    <property type="gene designation" value="Fam185a"/>
</dbReference>
<dbReference type="AlphaFoldDB" id="A0A8I6GJI9"/>
<gene>
    <name evidence="4" type="primary">Fam185a</name>
    <name evidence="1 3" type="synonym">AABR07059232.1</name>
</gene>
<evidence type="ECO:0007829" key="5">
    <source>
        <dbReference type="PeptideAtlas" id="A0A8I6GJI9"/>
    </source>
</evidence>
<accession>A0A8I6GJI9</accession>
<proteinExistence type="evidence at protein level"/>
<dbReference type="RGD" id="15005491">
    <property type="gene designation" value="AABR07059232.1"/>
</dbReference>
<evidence type="ECO:0000313" key="4">
    <source>
        <dbReference type="RGD" id="1562135"/>
    </source>
</evidence>
<evidence type="ECO:0000313" key="3">
    <source>
        <dbReference type="RGD" id="15005491"/>
    </source>
</evidence>
<keyword evidence="2" id="KW-1185">Reference proteome</keyword>
<dbReference type="AGR" id="RGD:1562135"/>
<dbReference type="PANTHER" id="PTHR34094:SF1">
    <property type="entry name" value="PROTEIN FAM185A"/>
    <property type="match status" value="1"/>
</dbReference>
<protein>
    <submittedName>
        <fullName evidence="1">Family with sequence similarity 185, member A</fullName>
    </submittedName>
</protein>
<dbReference type="Proteomes" id="UP000002494">
    <property type="component" value="Chromosome 4"/>
</dbReference>
<dbReference type="PANTHER" id="PTHR34094">
    <property type="match status" value="1"/>
</dbReference>
<dbReference type="Ensembl" id="ENSRNOT00000112320.2">
    <property type="protein sequence ID" value="ENSRNOP00000092141.1"/>
    <property type="gene ID" value="ENSRNOG00000048371.3"/>
</dbReference>
<sequence>MFGRLPPCASRVRAGALFGALGTRTCGSGGAERRGSVPANPGAGLARGDLREWTLRVSPFGRLRARLPCHLSVRPLDPLAHPDGDRVLVAVSGVGSGTRGLDSLQVKYDAALQEMAILSDDIDPEASVEVNAPVKFGSIAVKAPSSLRAHLKLSGKEVVVDTEAHVQEMAKDRKGDGMTVTGLMNQGSKCERWINAIAPKGTVRFQHQSWFQSLKLPN</sequence>
<reference evidence="1" key="3">
    <citation type="submission" date="2025-09" db="UniProtKB">
        <authorList>
            <consortium name="Ensembl"/>
        </authorList>
    </citation>
    <scope>IDENTIFICATION</scope>
    <source>
        <strain evidence="1">Brown Norway</strain>
    </source>
</reference>
<reference evidence="1" key="1">
    <citation type="submission" date="2024-01" db="EMBL/GenBank/DDBJ databases">
        <title>GRCr8: a new rat reference genome assembly contstructed from accurate long reads and long range scaffolding.</title>
        <authorList>
            <person name="Doris P.A."/>
            <person name="Kalbfleisch T."/>
            <person name="Li K."/>
            <person name="Howe K."/>
            <person name="Wood J."/>
        </authorList>
    </citation>
    <scope>NUCLEOTIDE SEQUENCE [LARGE SCALE GENOMIC DNA]</scope>
    <source>
        <strain evidence="1">Brown Norway</strain>
    </source>
</reference>
<evidence type="ECO:0000313" key="2">
    <source>
        <dbReference type="Proteomes" id="UP000002494"/>
    </source>
</evidence>
<dbReference type="GeneTree" id="ENSGT00390000016680"/>
<keyword evidence="5" id="KW-1267">Proteomics identification</keyword>
<name>A0A8I6GJI9_RAT</name>
<reference evidence="1" key="2">
    <citation type="submission" date="2025-08" db="UniProtKB">
        <authorList>
            <consortium name="Ensembl"/>
        </authorList>
    </citation>
    <scope>IDENTIFICATION</scope>
    <source>
        <strain evidence="1">Brown Norway</strain>
    </source>
</reference>
<organism evidence="1 2">
    <name type="scientific">Rattus norvegicus</name>
    <name type="common">Rat</name>
    <dbReference type="NCBI Taxonomy" id="10116"/>
    <lineage>
        <taxon>Eukaryota</taxon>
        <taxon>Metazoa</taxon>
        <taxon>Chordata</taxon>
        <taxon>Craniata</taxon>
        <taxon>Vertebrata</taxon>
        <taxon>Euteleostomi</taxon>
        <taxon>Mammalia</taxon>
        <taxon>Eutheria</taxon>
        <taxon>Euarchontoglires</taxon>
        <taxon>Glires</taxon>
        <taxon>Rodentia</taxon>
        <taxon>Myomorpha</taxon>
        <taxon>Muroidea</taxon>
        <taxon>Muridae</taxon>
        <taxon>Murinae</taxon>
        <taxon>Rattus</taxon>
    </lineage>
</organism>
<dbReference type="AGR" id="RGD:15005491"/>
<evidence type="ECO:0000313" key="1">
    <source>
        <dbReference type="Ensembl" id="ENSRNOP00000092141.1"/>
    </source>
</evidence>